<dbReference type="InterPro" id="IPR055768">
    <property type="entry name" value="DUF7344"/>
</dbReference>
<comment type="caution">
    <text evidence="2">The sequence shown here is derived from an EMBL/GenBank/DDBJ whole genome shotgun (WGS) entry which is preliminary data.</text>
</comment>
<evidence type="ECO:0000313" key="2">
    <source>
        <dbReference type="EMBL" id="ELY38329.1"/>
    </source>
</evidence>
<feature type="domain" description="DUF7344" evidence="1">
    <location>
        <begin position="127"/>
        <end position="205"/>
    </location>
</feature>
<dbReference type="InterPro" id="IPR036388">
    <property type="entry name" value="WH-like_DNA-bd_sf"/>
</dbReference>
<keyword evidence="3" id="KW-1185">Reference proteome</keyword>
<gene>
    <name evidence="2" type="ORF">C496_16942</name>
</gene>
<protein>
    <recommendedName>
        <fullName evidence="1">DUF7344 domain-containing protein</fullName>
    </recommendedName>
</protein>
<dbReference type="AlphaFoldDB" id="L9VME5"/>
<dbReference type="EMBL" id="AOHW01000042">
    <property type="protein sequence ID" value="ELY38329.1"/>
    <property type="molecule type" value="Genomic_DNA"/>
</dbReference>
<sequence length="403" mass="44383">MSNPDGSERSPRSRDEVFDALADSTRRDILRLVHSRPSSGVSKTDLAFELVAVTTDTPLASVTDDDHERALVDCQHRHLPALVDAGLVTETDDGRIVTTDHWVFDDSEFDAILADRTDDETDLDALFGALADSRRRTILTVLGNQYHPLSTETLARDVAARETETAARDVPRERVEQVLTSLVHVHLPHLNDAGLVGYDPETGSVSYEGHPTLRTEWLDSHPDRLQTAAESTPGQSIETDASNDVRTLRGRESIVTTGQSLCESAEEELFMMFTTTGLLEEGCFRRVEDAIDRGVDVYVGSRDPRVREIVRDRAPEVVLWEPQLDWLNLPPNGESVGRLVFADRKAVLLGTLGTPAADGEYDETALIGEGADNGFVVLMRQLLGSRLDHLDAPGETNQSEIPL</sequence>
<dbReference type="PATRIC" id="fig|1114856.3.peg.3508"/>
<dbReference type="Pfam" id="PF24035">
    <property type="entry name" value="DUF7344"/>
    <property type="match status" value="2"/>
</dbReference>
<dbReference type="Proteomes" id="UP000011599">
    <property type="component" value="Unassembled WGS sequence"/>
</dbReference>
<proteinExistence type="predicted"/>
<evidence type="ECO:0000313" key="3">
    <source>
        <dbReference type="Proteomes" id="UP000011599"/>
    </source>
</evidence>
<dbReference type="InterPro" id="IPR011991">
    <property type="entry name" value="ArsR-like_HTH"/>
</dbReference>
<name>L9VME5_9EURY</name>
<organism evidence="2 3">
    <name type="scientific">Natronorubrum tibetense GA33</name>
    <dbReference type="NCBI Taxonomy" id="1114856"/>
    <lineage>
        <taxon>Archaea</taxon>
        <taxon>Methanobacteriati</taxon>
        <taxon>Methanobacteriota</taxon>
        <taxon>Stenosarchaea group</taxon>
        <taxon>Halobacteria</taxon>
        <taxon>Halobacteriales</taxon>
        <taxon>Natrialbaceae</taxon>
        <taxon>Natronorubrum</taxon>
    </lineage>
</organism>
<dbReference type="eggNOG" id="arCOG03828">
    <property type="taxonomic scope" value="Archaea"/>
</dbReference>
<dbReference type="OrthoDB" id="194397at2157"/>
<dbReference type="Gene3D" id="1.10.10.10">
    <property type="entry name" value="Winged helix-like DNA-binding domain superfamily/Winged helix DNA-binding domain"/>
    <property type="match status" value="2"/>
</dbReference>
<dbReference type="RefSeq" id="WP_006091423.1">
    <property type="nucleotide sequence ID" value="NZ_AOHW01000042.1"/>
</dbReference>
<feature type="domain" description="DUF7344" evidence="1">
    <location>
        <begin position="18"/>
        <end position="97"/>
    </location>
</feature>
<reference evidence="2 3" key="1">
    <citation type="journal article" date="2014" name="PLoS Genet.">
        <title>Phylogenetically driven sequencing of extremely halophilic archaea reveals strategies for static and dynamic osmo-response.</title>
        <authorList>
            <person name="Becker E.A."/>
            <person name="Seitzer P.M."/>
            <person name="Tritt A."/>
            <person name="Larsen D."/>
            <person name="Krusor M."/>
            <person name="Yao A.I."/>
            <person name="Wu D."/>
            <person name="Madern D."/>
            <person name="Eisen J.A."/>
            <person name="Darling A.E."/>
            <person name="Facciotti M.T."/>
        </authorList>
    </citation>
    <scope>NUCLEOTIDE SEQUENCE [LARGE SCALE GENOMIC DNA]</scope>
    <source>
        <strain evidence="2 3">GA33</strain>
    </source>
</reference>
<accession>L9VME5</accession>
<evidence type="ECO:0000259" key="1">
    <source>
        <dbReference type="Pfam" id="PF24035"/>
    </source>
</evidence>
<dbReference type="CDD" id="cd00090">
    <property type="entry name" value="HTH_ARSR"/>
    <property type="match status" value="1"/>
</dbReference>